<gene>
    <name evidence="1" type="ORF">QM524_07050</name>
</gene>
<keyword evidence="2" id="KW-1185">Reference proteome</keyword>
<name>A0ABT6Y759_9BACT</name>
<organism evidence="1 2">
    <name type="scientific">Flectobacillus roseus</name>
    <dbReference type="NCBI Taxonomy" id="502259"/>
    <lineage>
        <taxon>Bacteria</taxon>
        <taxon>Pseudomonadati</taxon>
        <taxon>Bacteroidota</taxon>
        <taxon>Cytophagia</taxon>
        <taxon>Cytophagales</taxon>
        <taxon>Flectobacillaceae</taxon>
        <taxon>Flectobacillus</taxon>
    </lineage>
</organism>
<protein>
    <submittedName>
        <fullName evidence="1">Uncharacterized protein</fullName>
    </submittedName>
</protein>
<dbReference type="RefSeq" id="WP_283344033.1">
    <property type="nucleotide sequence ID" value="NZ_JASHIF010000005.1"/>
</dbReference>
<reference evidence="1 2" key="1">
    <citation type="submission" date="2023-05" db="EMBL/GenBank/DDBJ databases">
        <title>Novel species of genus Flectobacillus isolated from stream in China.</title>
        <authorList>
            <person name="Lu H."/>
        </authorList>
    </citation>
    <scope>NUCLEOTIDE SEQUENCE [LARGE SCALE GENOMIC DNA]</scope>
    <source>
        <strain evidence="1 2">KCTC 42575</strain>
    </source>
</reference>
<dbReference type="EMBL" id="JASHIF010000005">
    <property type="protein sequence ID" value="MDI9858958.1"/>
    <property type="molecule type" value="Genomic_DNA"/>
</dbReference>
<comment type="caution">
    <text evidence="1">The sequence shown here is derived from an EMBL/GenBank/DDBJ whole genome shotgun (WGS) entry which is preliminary data.</text>
</comment>
<evidence type="ECO:0000313" key="2">
    <source>
        <dbReference type="Proteomes" id="UP001236507"/>
    </source>
</evidence>
<evidence type="ECO:0000313" key="1">
    <source>
        <dbReference type="EMBL" id="MDI9858958.1"/>
    </source>
</evidence>
<proteinExistence type="predicted"/>
<dbReference type="Proteomes" id="UP001236507">
    <property type="component" value="Unassembled WGS sequence"/>
</dbReference>
<accession>A0ABT6Y759</accession>
<sequence>MFKLFKLIEIYNKLKSQTYFFHSKNQKVSLVIQDARVTQVLFNGPNPSPDDIKDAINQGAEYIESEVKKSFGL</sequence>